<organism evidence="3 4">
    <name type="scientific">Leptospira yasudae</name>
    <dbReference type="NCBI Taxonomy" id="2202201"/>
    <lineage>
        <taxon>Bacteria</taxon>
        <taxon>Pseudomonadati</taxon>
        <taxon>Spirochaetota</taxon>
        <taxon>Spirochaetia</taxon>
        <taxon>Leptospirales</taxon>
        <taxon>Leptospiraceae</taxon>
        <taxon>Leptospira</taxon>
    </lineage>
</organism>
<dbReference type="Proteomes" id="UP000285569">
    <property type="component" value="Unassembled WGS sequence"/>
</dbReference>
<name>A0ABX9LYQ7_9LEPT</name>
<evidence type="ECO:0000256" key="2">
    <source>
        <dbReference type="SAM" id="Phobius"/>
    </source>
</evidence>
<keyword evidence="2" id="KW-0812">Transmembrane</keyword>
<evidence type="ECO:0000256" key="1">
    <source>
        <dbReference type="SAM" id="MobiDB-lite"/>
    </source>
</evidence>
<keyword evidence="4" id="KW-1185">Reference proteome</keyword>
<keyword evidence="2" id="KW-1133">Transmembrane helix</keyword>
<comment type="caution">
    <text evidence="3">The sequence shown here is derived from an EMBL/GenBank/DDBJ whole genome shotgun (WGS) entry which is preliminary data.</text>
</comment>
<reference evidence="3 4" key="2">
    <citation type="journal article" date="2020" name="Int. J. Syst. Evol. Microbiol.">
        <title>Leptospira yasudae sp. nov. and Leptospira stimsonii sp. nov., two new species of the pathogenic group isolated from environmental sources.</title>
        <authorList>
            <person name="Casanovas-Massana A."/>
            <person name="Hamond C."/>
            <person name="Santos L.A."/>
            <person name="de Oliveira D."/>
            <person name="Hacker K.P."/>
            <person name="Balassiano I."/>
            <person name="Costa F."/>
            <person name="Medeiros M.A."/>
            <person name="Reis M.G."/>
            <person name="Ko A.I."/>
            <person name="Wunder E.A."/>
        </authorList>
    </citation>
    <scope>NUCLEOTIDE SEQUENCE [LARGE SCALE GENOMIC DNA]</scope>
    <source>
        <strain evidence="3 4">B21</strain>
    </source>
</reference>
<feature type="compositionally biased region" description="Basic and acidic residues" evidence="1">
    <location>
        <begin position="394"/>
        <end position="403"/>
    </location>
</feature>
<sequence length="454" mass="51846">MERKDLHEEFEELMSLFLFGETTQEENRKLNEIIALDPELKRRYENYVRTQAGLKEHKLGLEKLLFETPKQSGKTRLLQANYRNPFLAAAAMVFLTVSLTLIFRTKTTQSSETIPMEVAGNCDREKLLSDWIQTDPNFFCDVKIDGTDGKIHFRIFPNSKVRVLNLAKTIEESKMEGYKLSLFLQKGNLLLNEVLSNPRGKTTLYIDGTSIRLTGTKVWIQNEEGRAKIDVWDGAAEIRSGVRYLLPFLLDARLETSIRESETRMLENGNDPKLKPPPEEIWKDVLQTTVSNASLETDSLSFPNDSSEDSLFILEQTNIDPRKTSSILKKLQTKLKTNLSAKKPFSLSEERIQNLERFSQRSENSKSVNIELPPKIEKESKTFSISKVPASTERQPETKKEEPAQPVRLGNKTIRLKDGTELKGNVTQYGDKYVVETEGRKQTVSSKEVESISF</sequence>
<protein>
    <submittedName>
        <fullName evidence="3">Transcriptional regulator</fullName>
    </submittedName>
</protein>
<gene>
    <name evidence="3" type="ORF">DLM77_18410</name>
</gene>
<reference evidence="4" key="1">
    <citation type="submission" date="2018-05" db="EMBL/GenBank/DDBJ databases">
        <title>Leptospira yasudae sp. nov. and Leptospira stimsonii sp. nov., two pathogenic species of the genus Leptospira isolated from environmental sources.</title>
        <authorList>
            <person name="Casanovas-Massana A."/>
            <person name="Hamond C."/>
            <person name="Santos L.A."/>
            <person name="Hacker K.P."/>
            <person name="Balassiano I."/>
            <person name="Medeiros M.A."/>
            <person name="Reis M.G."/>
            <person name="Ko A.I."/>
            <person name="Wunder E.A."/>
        </authorList>
    </citation>
    <scope>NUCLEOTIDE SEQUENCE [LARGE SCALE GENOMIC DNA]</scope>
    <source>
        <strain evidence="4">B21</strain>
    </source>
</reference>
<evidence type="ECO:0000313" key="4">
    <source>
        <dbReference type="Proteomes" id="UP000285569"/>
    </source>
</evidence>
<proteinExistence type="predicted"/>
<dbReference type="EMBL" id="QHCR01000009">
    <property type="protein sequence ID" value="RHX78042.1"/>
    <property type="molecule type" value="Genomic_DNA"/>
</dbReference>
<feature type="region of interest" description="Disordered" evidence="1">
    <location>
        <begin position="381"/>
        <end position="419"/>
    </location>
</feature>
<accession>A0ABX9LYQ7</accession>
<feature type="transmembrane region" description="Helical" evidence="2">
    <location>
        <begin position="86"/>
        <end position="103"/>
    </location>
</feature>
<evidence type="ECO:0000313" key="3">
    <source>
        <dbReference type="EMBL" id="RHX78042.1"/>
    </source>
</evidence>
<keyword evidence="2" id="KW-0472">Membrane</keyword>
<dbReference type="RefSeq" id="WP_118957499.1">
    <property type="nucleotide sequence ID" value="NZ_QHCR01000009.1"/>
</dbReference>